<feature type="non-terminal residue" evidence="6">
    <location>
        <position position="1"/>
    </location>
</feature>
<accession>A0A3B0TKS0</accession>
<keyword evidence="2" id="KW-0132">Cell division</keyword>
<dbReference type="Pfam" id="PF04079">
    <property type="entry name" value="SMC_ScpB"/>
    <property type="match status" value="1"/>
</dbReference>
<keyword evidence="3" id="KW-0159">Chromosome partition</keyword>
<evidence type="ECO:0000256" key="5">
    <source>
        <dbReference type="SAM" id="MobiDB-lite"/>
    </source>
</evidence>
<feature type="compositionally biased region" description="Acidic residues" evidence="5">
    <location>
        <begin position="127"/>
        <end position="164"/>
    </location>
</feature>
<dbReference type="PANTHER" id="PTHR34298">
    <property type="entry name" value="SEGREGATION AND CONDENSATION PROTEIN B"/>
    <property type="match status" value="1"/>
</dbReference>
<organism evidence="6">
    <name type="scientific">hydrothermal vent metagenome</name>
    <dbReference type="NCBI Taxonomy" id="652676"/>
    <lineage>
        <taxon>unclassified sequences</taxon>
        <taxon>metagenomes</taxon>
        <taxon>ecological metagenomes</taxon>
    </lineage>
</organism>
<evidence type="ECO:0000256" key="2">
    <source>
        <dbReference type="ARBA" id="ARBA00022618"/>
    </source>
</evidence>
<dbReference type="SUPFAM" id="SSF46785">
    <property type="entry name" value="Winged helix' DNA-binding domain"/>
    <property type="match status" value="1"/>
</dbReference>
<dbReference type="GO" id="GO:0051301">
    <property type="term" value="P:cell division"/>
    <property type="evidence" value="ECO:0007669"/>
    <property type="project" value="UniProtKB-KW"/>
</dbReference>
<proteinExistence type="predicted"/>
<dbReference type="GO" id="GO:0051304">
    <property type="term" value="P:chromosome separation"/>
    <property type="evidence" value="ECO:0007669"/>
    <property type="project" value="InterPro"/>
</dbReference>
<reference evidence="6" key="1">
    <citation type="submission" date="2018-06" db="EMBL/GenBank/DDBJ databases">
        <authorList>
            <person name="Zhirakovskaya E."/>
        </authorList>
    </citation>
    <scope>NUCLEOTIDE SEQUENCE</scope>
</reference>
<feature type="region of interest" description="Disordered" evidence="5">
    <location>
        <begin position="118"/>
        <end position="164"/>
    </location>
</feature>
<dbReference type="AlphaFoldDB" id="A0A3B0TKS0"/>
<protein>
    <submittedName>
        <fullName evidence="6">Segregation and condensation protein B</fullName>
    </submittedName>
</protein>
<name>A0A3B0TKS0_9ZZZZ</name>
<evidence type="ECO:0000313" key="6">
    <source>
        <dbReference type="EMBL" id="VAW07636.1"/>
    </source>
</evidence>
<dbReference type="Gene3D" id="1.10.10.10">
    <property type="entry name" value="Winged helix-like DNA-binding domain superfamily/Winged helix DNA-binding domain"/>
    <property type="match status" value="1"/>
</dbReference>
<dbReference type="InterPro" id="IPR005234">
    <property type="entry name" value="ScpB_csome_segregation"/>
</dbReference>
<keyword evidence="1" id="KW-0963">Cytoplasm</keyword>
<evidence type="ECO:0000256" key="1">
    <source>
        <dbReference type="ARBA" id="ARBA00022490"/>
    </source>
</evidence>
<dbReference type="PANTHER" id="PTHR34298:SF2">
    <property type="entry name" value="SEGREGATION AND CONDENSATION PROTEIN B"/>
    <property type="match status" value="1"/>
</dbReference>
<sequence length="164" mass="17787">RFVTAGDVAHVLEKEKVTPRRLSRAALETLAIIAYHQPCTRADIEDVRGVAVSKGSLDQLLEIGWARLRGKRRDVPGRPTLYGTTEAFLEHFSLETIQDLPGLADLKAAGLLDARLPPGFSVPAPSDADDEEGAEDGEDAEFAQDFLSEEEDIRSDGDGETVDA</sequence>
<gene>
    <name evidence="6" type="ORF">MNBD_ALPHA05-2535</name>
</gene>
<dbReference type="InterPro" id="IPR036390">
    <property type="entry name" value="WH_DNA-bd_sf"/>
</dbReference>
<dbReference type="EMBL" id="UOEH01000592">
    <property type="protein sequence ID" value="VAW07636.1"/>
    <property type="molecule type" value="Genomic_DNA"/>
</dbReference>
<evidence type="ECO:0000256" key="4">
    <source>
        <dbReference type="ARBA" id="ARBA00023306"/>
    </source>
</evidence>
<evidence type="ECO:0000256" key="3">
    <source>
        <dbReference type="ARBA" id="ARBA00022829"/>
    </source>
</evidence>
<dbReference type="InterPro" id="IPR036388">
    <property type="entry name" value="WH-like_DNA-bd_sf"/>
</dbReference>
<keyword evidence="4" id="KW-0131">Cell cycle</keyword>